<name>A0A6J5UM59_PRUAR</name>
<reference evidence="2 3" key="1">
    <citation type="submission" date="2020-05" db="EMBL/GenBank/DDBJ databases">
        <authorList>
            <person name="Campoy J."/>
            <person name="Schneeberger K."/>
            <person name="Spophaly S."/>
        </authorList>
    </citation>
    <scope>NUCLEOTIDE SEQUENCE [LARGE SCALE GENOMIC DNA]</scope>
    <source>
        <strain evidence="2">PruArmRojPasFocal</strain>
    </source>
</reference>
<gene>
    <name evidence="2" type="ORF">CURHAP_LOCUS26782</name>
</gene>
<dbReference type="AlphaFoldDB" id="A0A6J5UM59"/>
<evidence type="ECO:0000313" key="3">
    <source>
        <dbReference type="Proteomes" id="UP000507222"/>
    </source>
</evidence>
<dbReference type="Proteomes" id="UP000507222">
    <property type="component" value="Unassembled WGS sequence"/>
</dbReference>
<sequence length="65" mass="7507">MALWNKSGFPDILPDLQRSSCRESSQDSAKAMMRTYQRQNRHSQFLSHLRSNLGGQRRIGSERAN</sequence>
<organism evidence="2 3">
    <name type="scientific">Prunus armeniaca</name>
    <name type="common">Apricot</name>
    <name type="synonym">Armeniaca vulgaris</name>
    <dbReference type="NCBI Taxonomy" id="36596"/>
    <lineage>
        <taxon>Eukaryota</taxon>
        <taxon>Viridiplantae</taxon>
        <taxon>Streptophyta</taxon>
        <taxon>Embryophyta</taxon>
        <taxon>Tracheophyta</taxon>
        <taxon>Spermatophyta</taxon>
        <taxon>Magnoliopsida</taxon>
        <taxon>eudicotyledons</taxon>
        <taxon>Gunneridae</taxon>
        <taxon>Pentapetalae</taxon>
        <taxon>rosids</taxon>
        <taxon>fabids</taxon>
        <taxon>Rosales</taxon>
        <taxon>Rosaceae</taxon>
        <taxon>Amygdaloideae</taxon>
        <taxon>Amygdaleae</taxon>
        <taxon>Prunus</taxon>
    </lineage>
</organism>
<proteinExistence type="predicted"/>
<accession>A0A6J5UM59</accession>
<dbReference type="EMBL" id="CAEKDK010000004">
    <property type="protein sequence ID" value="CAB4277231.1"/>
    <property type="molecule type" value="Genomic_DNA"/>
</dbReference>
<protein>
    <submittedName>
        <fullName evidence="2">Uncharacterized protein</fullName>
    </submittedName>
</protein>
<feature type="region of interest" description="Disordered" evidence="1">
    <location>
        <begin position="1"/>
        <end position="31"/>
    </location>
</feature>
<evidence type="ECO:0000256" key="1">
    <source>
        <dbReference type="SAM" id="MobiDB-lite"/>
    </source>
</evidence>
<evidence type="ECO:0000313" key="2">
    <source>
        <dbReference type="EMBL" id="CAB4277231.1"/>
    </source>
</evidence>